<evidence type="ECO:0000313" key="5">
    <source>
        <dbReference type="Proteomes" id="UP000075787"/>
    </source>
</evidence>
<evidence type="ECO:0000256" key="1">
    <source>
        <dbReference type="ARBA" id="ARBA00022679"/>
    </source>
</evidence>
<accession>A0A162LLD7</accession>
<keyword evidence="2" id="KW-0012">Acyltransferase</keyword>
<dbReference type="InterPro" id="IPR050832">
    <property type="entry name" value="Bact_Acetyltransf"/>
</dbReference>
<dbReference type="GO" id="GO:0016747">
    <property type="term" value="F:acyltransferase activity, transferring groups other than amino-acyl groups"/>
    <property type="evidence" value="ECO:0007669"/>
    <property type="project" value="InterPro"/>
</dbReference>
<dbReference type="Pfam" id="PF00583">
    <property type="entry name" value="Acetyltransf_1"/>
    <property type="match status" value="1"/>
</dbReference>
<dbReference type="EMBL" id="LPZR01000062">
    <property type="protein sequence ID" value="KYO55530.1"/>
    <property type="molecule type" value="Genomic_DNA"/>
</dbReference>
<evidence type="ECO:0000313" key="4">
    <source>
        <dbReference type="EMBL" id="KYO55530.1"/>
    </source>
</evidence>
<dbReference type="InterPro" id="IPR000182">
    <property type="entry name" value="GNAT_dom"/>
</dbReference>
<dbReference type="Gene3D" id="3.40.630.30">
    <property type="match status" value="1"/>
</dbReference>
<evidence type="ECO:0000256" key="2">
    <source>
        <dbReference type="ARBA" id="ARBA00023315"/>
    </source>
</evidence>
<dbReference type="OrthoDB" id="3389160at2"/>
<proteinExistence type="predicted"/>
<dbReference type="SUPFAM" id="SSF55729">
    <property type="entry name" value="Acyl-CoA N-acyltransferases (Nat)"/>
    <property type="match status" value="1"/>
</dbReference>
<sequence length="181" mass="19570">MTVAITALSAEETRDRLDELADLLRACVEDGASVNFLLPFTAEAARRFWEAKVLPPLMAGGLILLIAEAGGRMAGTVQLDHDTPPNQPHRAEVRKLLVHPDFRRQGIARALMHELEARAATLGRRLLTLDTLTGDKAEPLYAALGYVTVGTIPDYCIRTDGSGLGATTFMYKQLGGPAPYA</sequence>
<dbReference type="GeneID" id="97240626"/>
<dbReference type="AlphaFoldDB" id="A0A162LLD7"/>
<dbReference type="Proteomes" id="UP000075787">
    <property type="component" value="Unassembled WGS sequence"/>
</dbReference>
<dbReference type="InterPro" id="IPR016181">
    <property type="entry name" value="Acyl_CoA_acyltransferase"/>
</dbReference>
<dbReference type="RefSeq" id="WP_062762227.1">
    <property type="nucleotide sequence ID" value="NZ_CP121045.1"/>
</dbReference>
<feature type="domain" description="N-acetyltransferase" evidence="3">
    <location>
        <begin position="5"/>
        <end position="175"/>
    </location>
</feature>
<protein>
    <submittedName>
        <fullName evidence="4">Acetyltransferase</fullName>
    </submittedName>
</protein>
<name>A0A162LLD7_9PROT</name>
<comment type="caution">
    <text evidence="4">The sequence shown here is derived from an EMBL/GenBank/DDBJ whole genome shotgun (WGS) entry which is preliminary data.</text>
</comment>
<dbReference type="CDD" id="cd04301">
    <property type="entry name" value="NAT_SF"/>
    <property type="match status" value="1"/>
</dbReference>
<keyword evidence="1 4" id="KW-0808">Transferase</keyword>
<dbReference type="PROSITE" id="PS51186">
    <property type="entry name" value="GNAT"/>
    <property type="match status" value="1"/>
</dbReference>
<dbReference type="PANTHER" id="PTHR43877">
    <property type="entry name" value="AMINOALKYLPHOSPHONATE N-ACETYLTRANSFERASE-RELATED-RELATED"/>
    <property type="match status" value="1"/>
</dbReference>
<dbReference type="PANTHER" id="PTHR43877:SF1">
    <property type="entry name" value="ACETYLTRANSFERASE"/>
    <property type="match status" value="1"/>
</dbReference>
<reference evidence="4 5" key="1">
    <citation type="submission" date="2015-12" db="EMBL/GenBank/DDBJ databases">
        <title>Genome sequence of Tistrella mobilis MCCC 1A02139.</title>
        <authorList>
            <person name="Lu L."/>
            <person name="Lai Q."/>
            <person name="Shao Z."/>
            <person name="Qian P."/>
        </authorList>
    </citation>
    <scope>NUCLEOTIDE SEQUENCE [LARGE SCALE GENOMIC DNA]</scope>
    <source>
        <strain evidence="4 5">MCCC 1A02139</strain>
    </source>
</reference>
<evidence type="ECO:0000259" key="3">
    <source>
        <dbReference type="PROSITE" id="PS51186"/>
    </source>
</evidence>
<gene>
    <name evidence="4" type="ORF">AUP44_23325</name>
</gene>
<organism evidence="4 5">
    <name type="scientific">Tistrella mobilis</name>
    <dbReference type="NCBI Taxonomy" id="171437"/>
    <lineage>
        <taxon>Bacteria</taxon>
        <taxon>Pseudomonadati</taxon>
        <taxon>Pseudomonadota</taxon>
        <taxon>Alphaproteobacteria</taxon>
        <taxon>Geminicoccales</taxon>
        <taxon>Geminicoccaceae</taxon>
        <taxon>Tistrella</taxon>
    </lineage>
</organism>